<dbReference type="SUPFAM" id="SSF48225">
    <property type="entry name" value="Seven-hairpin glycosidases"/>
    <property type="match status" value="1"/>
</dbReference>
<dbReference type="InterPro" id="IPR046450">
    <property type="entry name" value="PA_dom_sf"/>
</dbReference>
<feature type="compositionally biased region" description="Low complexity" evidence="8">
    <location>
        <begin position="625"/>
        <end position="636"/>
    </location>
</feature>
<dbReference type="InterPro" id="IPR032675">
    <property type="entry name" value="LRR_dom_sf"/>
</dbReference>
<feature type="binding site" evidence="6">
    <location>
        <position position="1263"/>
    </location>
    <ligand>
        <name>Ca(2+)</name>
        <dbReference type="ChEBI" id="CHEBI:29108"/>
    </ligand>
</feature>
<dbReference type="Gene3D" id="3.50.30.30">
    <property type="match status" value="1"/>
</dbReference>
<evidence type="ECO:0000256" key="6">
    <source>
        <dbReference type="PIRSR" id="PIRSR601382-2"/>
    </source>
</evidence>
<feature type="domain" description="PA" evidence="9">
    <location>
        <begin position="1512"/>
        <end position="1582"/>
    </location>
</feature>
<name>A0A507BWY3_9FUNG</name>
<evidence type="ECO:0000256" key="2">
    <source>
        <dbReference type="ARBA" id="ARBA00007658"/>
    </source>
</evidence>
<gene>
    <name evidence="10" type="ORF">SmJEL517_g04857</name>
</gene>
<comment type="caution">
    <text evidence="10">The sequence shown here is derived from an EMBL/GenBank/DDBJ whole genome shotgun (WGS) entry which is preliminary data.</text>
</comment>
<dbReference type="OrthoDB" id="8118055at2759"/>
<dbReference type="InterPro" id="IPR018608">
    <property type="entry name" value="Gti1/Pac2"/>
</dbReference>
<keyword evidence="6" id="KW-0106">Calcium</keyword>
<dbReference type="Pfam" id="PF01532">
    <property type="entry name" value="Glyco_hydro_47"/>
    <property type="match status" value="1"/>
</dbReference>
<evidence type="ECO:0000256" key="1">
    <source>
        <dbReference type="ARBA" id="ARBA00004240"/>
    </source>
</evidence>
<keyword evidence="7" id="KW-0378">Hydrolase</keyword>
<feature type="region of interest" description="Disordered" evidence="8">
    <location>
        <begin position="426"/>
        <end position="466"/>
    </location>
</feature>
<dbReference type="GO" id="GO:0016020">
    <property type="term" value="C:membrane"/>
    <property type="evidence" value="ECO:0007669"/>
    <property type="project" value="InterPro"/>
</dbReference>
<evidence type="ECO:0000256" key="5">
    <source>
        <dbReference type="PIRSR" id="PIRSR601382-1"/>
    </source>
</evidence>
<feature type="active site" description="Proton donor" evidence="5">
    <location>
        <position position="921"/>
    </location>
</feature>
<dbReference type="InterPro" id="IPR044674">
    <property type="entry name" value="EDEM1/2/3"/>
</dbReference>
<dbReference type="GO" id="GO:0036503">
    <property type="term" value="P:ERAD pathway"/>
    <property type="evidence" value="ECO:0007669"/>
    <property type="project" value="UniProtKB-ARBA"/>
</dbReference>
<dbReference type="Proteomes" id="UP000319731">
    <property type="component" value="Unassembled WGS sequence"/>
</dbReference>
<feature type="active site" description="Proton donor" evidence="5">
    <location>
        <position position="1158"/>
    </location>
</feature>
<feature type="active site" evidence="5">
    <location>
        <position position="1177"/>
    </location>
</feature>
<dbReference type="GeneID" id="42006082"/>
<feature type="region of interest" description="Disordered" evidence="8">
    <location>
        <begin position="614"/>
        <end position="642"/>
    </location>
</feature>
<dbReference type="CDD" id="cd00538">
    <property type="entry name" value="PA"/>
    <property type="match status" value="1"/>
</dbReference>
<dbReference type="SUPFAM" id="SSF52025">
    <property type="entry name" value="PA domain"/>
    <property type="match status" value="1"/>
</dbReference>
<keyword evidence="11" id="KW-1185">Reference proteome</keyword>
<comment type="subcellular location">
    <subcellularLocation>
        <location evidence="1">Endoplasmic reticulum</location>
    </subcellularLocation>
</comment>
<evidence type="ECO:0000256" key="8">
    <source>
        <dbReference type="SAM" id="MobiDB-lite"/>
    </source>
</evidence>
<dbReference type="Pfam" id="PF09729">
    <property type="entry name" value="Gti1_Pac2"/>
    <property type="match status" value="1"/>
</dbReference>
<dbReference type="STRING" id="1806994.A0A507BWY3"/>
<keyword evidence="4" id="KW-0325">Glycoprotein</keyword>
<keyword evidence="3" id="KW-0256">Endoplasmic reticulum</keyword>
<reference evidence="10 11" key="1">
    <citation type="journal article" date="2019" name="Sci. Rep.">
        <title>Comparative genomics of chytrid fungi reveal insights into the obligate biotrophic and pathogenic lifestyle of Synchytrium endobioticum.</title>
        <authorList>
            <person name="van de Vossenberg B.T.L.H."/>
            <person name="Warris S."/>
            <person name="Nguyen H.D.T."/>
            <person name="van Gent-Pelzer M.P.E."/>
            <person name="Joly D.L."/>
            <person name="van de Geest H.C."/>
            <person name="Bonants P.J.M."/>
            <person name="Smith D.S."/>
            <person name="Levesque C.A."/>
            <person name="van der Lee T.A.J."/>
        </authorList>
    </citation>
    <scope>NUCLEOTIDE SEQUENCE [LARGE SCALE GENOMIC DNA]</scope>
    <source>
        <strain evidence="10 11">JEL517</strain>
    </source>
</reference>
<keyword evidence="7" id="KW-0326">Glycosidase</keyword>
<dbReference type="EC" id="3.2.1.-" evidence="7"/>
<sequence length="1741" mass="194542">MAPAELLEVQIPTDVIHVILSFLQEDHKSLYSSSLVSKEVNECAVPLLYRSVSMNSQAHIQSVTAMLNNGTTYNQLALSHVKELMISCEGTPTEMLPKCINLSSLHWHESLRSHVNLLPIALTTFTAMRLKWDDKAWKALVQQCPNITSLNIELNRDVKAIQYALEHLQLKEFKLETSAEISFPIFNMARSNSTLVKLSMSGMILPTSTLKDSSMDIFPNLESVSFSSVEFGADVFMRLLGSTSRRLRKVYIEDVEGMSPADLSRIVQQSSRFIELLDVFPSNKTIIEARLFELELPKLSSLRCRTIDAARGGFFRFMTERGHQLKSLVLFGPRSPSTPTPECLKIVNTIASTCINLRTLLLYNVRIRLSTVKELLVSATDLRYLFSKLEQDEPDVSLASIVITQQEQFPKSLSVIAIQPYNQTPMQRYSPLPPQHSRPESPSVSAPPGSNQPGIRHSPAPNESMEQPVQLTYNGYVGTTAEALIIIEACRLGRLPIVARRLTDGERLNLIKSGAVFVFNGTASGIKRWTDSLQWTPSRVSGAFLVYSESKSRHGIKSRLAADVKDDGLIKKTIAITTEDNVKYHLVAYHAEADKQTLRVPSDDPLLRDIPVPAQTSRIREREGGPSQSHSQSGSPIEHDRHAFSASEPVTPEYQTTAEASLYSGDNNRLHQYNATNWQSITYDPLTPPTTAPPVERSPHRDLLYPIQLPAQTPRLRYHPYSPTQVGAIMNPSVSLPPNRGLTNNAGPDVDQQQQRRLFFDDWIRNRTLPLPWSSPARSTSSAMVVYGPPALLPSYNPSTSAERLPSINYVMTNRAMPLPNNDSIDQVKEMFYHGWDNYMKYGFPADELNPLTCTGRSRDDSNPNAFNVNDVLAGVSVTLIDTLDTFVVMNDPGNFTRLVNLVISRGPKQLDVDSRVQVFETTIRILGGLLSAHLLTTNPAFPDYRIAGYNNELLALAEELGKKLLPAFDASPTGIPYARVNLMYGVLPWEVNDTCTAGAGTLILEFGILSRLTGNKVFERVAKKALRAIWERRSKLDLWGNSLNIQTGKWIHAMSGIGAGIDSWYEYLLKAYILFGDIEYLDMFETAYAAVLSHMRDTNGFVYKNVNMDNGQLTTTWVDSLAAFFPGLQILYGDIENAKRLHHLYFSLWRRFKSLPERFDWTGRSAIVPHYPLRPELIESTYMLYRATRDPFYQQVGEEIVDDLNSLMRVECGFASLSDVVSKTRADRMESFFLSETLKYLMLLFDDDNVLNRMDSNYVFSTEGHMLVLPYIYTNPSYNVDNDTQPYQPQHIEGRQHERKMTCPTPEPVPPFSFQNQRLKSKRMYPPIPMEKTKAIHRFVGLPEDMDPIVDEAMCNTQVMLSQQPLMILSGQTFDVRVEPPPGVSVPPAKLVRFSYGFATASVAGLHLKIELDIASPDAFIITSVTEPAKPQTSQIIKAGQVIRAPKFGMAFLQHNYSSIVQHPPVVNISLYLEGRQYFALLAAFGRDVAPGEWMDVVLQPLLDAHGVLWDGCAEYKDMDVAGRVPLVLRGQCTFADKATFAQRAGATALLVIARDNRPFTMSGSSNAEIDGSIDIPVAMLGIPFLRHVLSLDIDSVDAIICGPRLNADIECGITIEEEAHLGTLYKADTMIQFSNLPVRNMDVVWGLSGRERRVLKSGRVLANGINGVLDKGQGIGCAGGSVKEGLCCRDLVGLEVGRMGPCKTSYVRHNVRRVRALARMEERGLGPVRSISWMSWLFP</sequence>
<feature type="active site" evidence="5">
    <location>
        <position position="1063"/>
    </location>
</feature>
<proteinExistence type="inferred from homology"/>
<dbReference type="Gene3D" id="1.50.10.10">
    <property type="match status" value="1"/>
</dbReference>
<dbReference type="GO" id="GO:0004571">
    <property type="term" value="F:mannosyl-oligosaccharide 1,2-alpha-mannosidase activity"/>
    <property type="evidence" value="ECO:0007669"/>
    <property type="project" value="InterPro"/>
</dbReference>
<accession>A0A507BWY3</accession>
<evidence type="ECO:0000256" key="3">
    <source>
        <dbReference type="ARBA" id="ARBA00022824"/>
    </source>
</evidence>
<evidence type="ECO:0000313" key="10">
    <source>
        <dbReference type="EMBL" id="TPX31952.1"/>
    </source>
</evidence>
<dbReference type="PANTHER" id="PTHR45679:SF5">
    <property type="entry name" value="ER DEGRADATION-ENHANCING ALPHA-MANNOSIDASE-LIKE PROTEIN 1"/>
    <property type="match status" value="1"/>
</dbReference>
<dbReference type="EMBL" id="QEAO01000037">
    <property type="protein sequence ID" value="TPX31952.1"/>
    <property type="molecule type" value="Genomic_DNA"/>
</dbReference>
<dbReference type="GO" id="GO:0005975">
    <property type="term" value="P:carbohydrate metabolic process"/>
    <property type="evidence" value="ECO:0007669"/>
    <property type="project" value="InterPro"/>
</dbReference>
<dbReference type="RefSeq" id="XP_031023263.1">
    <property type="nucleotide sequence ID" value="XM_031170785.1"/>
</dbReference>
<protein>
    <recommendedName>
        <fullName evidence="7">alpha-1,2-Mannosidase</fullName>
        <ecNumber evidence="7">3.2.1.-</ecNumber>
    </recommendedName>
</protein>
<dbReference type="GO" id="GO:0044322">
    <property type="term" value="C:endoplasmic reticulum quality control compartment"/>
    <property type="evidence" value="ECO:0007669"/>
    <property type="project" value="GOC"/>
</dbReference>
<evidence type="ECO:0000313" key="11">
    <source>
        <dbReference type="Proteomes" id="UP000319731"/>
    </source>
</evidence>
<evidence type="ECO:0000256" key="4">
    <source>
        <dbReference type="ARBA" id="ARBA00023180"/>
    </source>
</evidence>
<dbReference type="Pfam" id="PF02225">
    <property type="entry name" value="PA"/>
    <property type="match status" value="1"/>
</dbReference>
<organism evidence="10 11">
    <name type="scientific">Synchytrium microbalum</name>
    <dbReference type="NCBI Taxonomy" id="1806994"/>
    <lineage>
        <taxon>Eukaryota</taxon>
        <taxon>Fungi</taxon>
        <taxon>Fungi incertae sedis</taxon>
        <taxon>Chytridiomycota</taxon>
        <taxon>Chytridiomycota incertae sedis</taxon>
        <taxon>Chytridiomycetes</taxon>
        <taxon>Synchytriales</taxon>
        <taxon>Synchytriaceae</taxon>
        <taxon>Synchytrium</taxon>
    </lineage>
</organism>
<dbReference type="GO" id="GO:0005509">
    <property type="term" value="F:calcium ion binding"/>
    <property type="evidence" value="ECO:0007669"/>
    <property type="project" value="InterPro"/>
</dbReference>
<dbReference type="GO" id="GO:1904380">
    <property type="term" value="P:endoplasmic reticulum mannose trimming"/>
    <property type="evidence" value="ECO:0007669"/>
    <property type="project" value="InterPro"/>
</dbReference>
<dbReference type="PANTHER" id="PTHR45679">
    <property type="entry name" value="ER DEGRADATION-ENHANCING ALPHA-MANNOSIDASE-LIKE PROTEIN 2"/>
    <property type="match status" value="1"/>
</dbReference>
<dbReference type="InterPro" id="IPR012341">
    <property type="entry name" value="6hp_glycosidase-like_sf"/>
</dbReference>
<dbReference type="InterPro" id="IPR001382">
    <property type="entry name" value="Glyco_hydro_47"/>
</dbReference>
<dbReference type="PRINTS" id="PR00747">
    <property type="entry name" value="GLYHDRLASE47"/>
</dbReference>
<keyword evidence="6" id="KW-0479">Metal-binding</keyword>
<dbReference type="Gene3D" id="3.80.10.10">
    <property type="entry name" value="Ribonuclease Inhibitor"/>
    <property type="match status" value="1"/>
</dbReference>
<dbReference type="InterPro" id="IPR036026">
    <property type="entry name" value="Seven-hairpin_glycosidases"/>
</dbReference>
<comment type="similarity">
    <text evidence="2 7">Belongs to the glycosyl hydrolase 47 family.</text>
</comment>
<comment type="cofactor">
    <cofactor evidence="6">
        <name>Ca(2+)</name>
        <dbReference type="ChEBI" id="CHEBI:29108"/>
    </cofactor>
</comment>
<feature type="compositionally biased region" description="Polar residues" evidence="8">
    <location>
        <begin position="440"/>
        <end position="453"/>
    </location>
</feature>
<evidence type="ECO:0000256" key="7">
    <source>
        <dbReference type="RuleBase" id="RU361193"/>
    </source>
</evidence>
<dbReference type="InterPro" id="IPR003137">
    <property type="entry name" value="PA_domain"/>
</dbReference>
<evidence type="ECO:0000259" key="9">
    <source>
        <dbReference type="Pfam" id="PF02225"/>
    </source>
</evidence>
<dbReference type="SUPFAM" id="SSF52047">
    <property type="entry name" value="RNI-like"/>
    <property type="match status" value="1"/>
</dbReference>